<gene>
    <name evidence="2" type="ORF">AV530_008961</name>
</gene>
<sequence length="123" mass="13403">MRLGSISMFVNMDVTPPAENTSPGERVAAAALEDSKDTSRVPSSPTILSQPPDLFEYVTDGGCSKDQVVAVGLGDSEDTIPDVLRFPNSLRELDESWEQVDDSGCCSLRNHRAHFHPKEQTTP</sequence>
<feature type="region of interest" description="Disordered" evidence="1">
    <location>
        <begin position="32"/>
        <end position="52"/>
    </location>
</feature>
<evidence type="ECO:0000256" key="1">
    <source>
        <dbReference type="SAM" id="MobiDB-lite"/>
    </source>
</evidence>
<dbReference type="Proteomes" id="UP000190648">
    <property type="component" value="Unassembled WGS sequence"/>
</dbReference>
<feature type="compositionally biased region" description="Polar residues" evidence="1">
    <location>
        <begin position="40"/>
        <end position="49"/>
    </location>
</feature>
<evidence type="ECO:0000313" key="3">
    <source>
        <dbReference type="Proteomes" id="UP000190648"/>
    </source>
</evidence>
<dbReference type="EMBL" id="LSYS01007808">
    <property type="protein sequence ID" value="OPJ70700.1"/>
    <property type="molecule type" value="Genomic_DNA"/>
</dbReference>
<proteinExistence type="predicted"/>
<comment type="caution">
    <text evidence="2">The sequence shown here is derived from an EMBL/GenBank/DDBJ whole genome shotgun (WGS) entry which is preliminary data.</text>
</comment>
<keyword evidence="3" id="KW-1185">Reference proteome</keyword>
<organism evidence="2 3">
    <name type="scientific">Patagioenas fasciata monilis</name>
    <dbReference type="NCBI Taxonomy" id="372326"/>
    <lineage>
        <taxon>Eukaryota</taxon>
        <taxon>Metazoa</taxon>
        <taxon>Chordata</taxon>
        <taxon>Craniata</taxon>
        <taxon>Vertebrata</taxon>
        <taxon>Euteleostomi</taxon>
        <taxon>Archelosauria</taxon>
        <taxon>Archosauria</taxon>
        <taxon>Dinosauria</taxon>
        <taxon>Saurischia</taxon>
        <taxon>Theropoda</taxon>
        <taxon>Coelurosauria</taxon>
        <taxon>Aves</taxon>
        <taxon>Neognathae</taxon>
        <taxon>Neoaves</taxon>
        <taxon>Columbimorphae</taxon>
        <taxon>Columbiformes</taxon>
        <taxon>Columbidae</taxon>
        <taxon>Patagioenas</taxon>
    </lineage>
</organism>
<protein>
    <submittedName>
        <fullName evidence="2">Uncharacterized protein</fullName>
    </submittedName>
</protein>
<accession>A0A1V4JF27</accession>
<reference evidence="2 3" key="1">
    <citation type="submission" date="2016-02" db="EMBL/GenBank/DDBJ databases">
        <title>Band-tailed pigeon sequencing and assembly.</title>
        <authorList>
            <person name="Soares A.E."/>
            <person name="Novak B.J."/>
            <person name="Rice E.S."/>
            <person name="O'Connell B."/>
            <person name="Chang D."/>
            <person name="Weber S."/>
            <person name="Shapiro B."/>
        </authorList>
    </citation>
    <scope>NUCLEOTIDE SEQUENCE [LARGE SCALE GENOMIC DNA]</scope>
    <source>
        <strain evidence="2">BTP2013</strain>
        <tissue evidence="2">Blood</tissue>
    </source>
</reference>
<dbReference type="OrthoDB" id="9218093at2759"/>
<dbReference type="AlphaFoldDB" id="A0A1V4JF27"/>
<evidence type="ECO:0000313" key="2">
    <source>
        <dbReference type="EMBL" id="OPJ70700.1"/>
    </source>
</evidence>
<name>A0A1V4JF27_PATFA</name>